<comment type="caution">
    <text evidence="1">The sequence shown here is derived from an EMBL/GenBank/DDBJ whole genome shotgun (WGS) entry which is preliminary data.</text>
</comment>
<proteinExistence type="predicted"/>
<accession>A0ABR3J9B9</accession>
<sequence>MIDSPSKACLLRLLKWRRFDDPLQPPSSARTQSIATLFSLSLILFGINLLDLFEIDHAYPSSVNLHPPHTSKTFDLCRLSTSILQSSGIISALSIHRIIIFNFINSLMQNTPP</sequence>
<name>A0ABR3J9B9_9AGAR</name>
<protein>
    <submittedName>
        <fullName evidence="1">Uncharacterized protein</fullName>
    </submittedName>
</protein>
<evidence type="ECO:0000313" key="1">
    <source>
        <dbReference type="EMBL" id="KAL0952146.1"/>
    </source>
</evidence>
<keyword evidence="2" id="KW-1185">Reference proteome</keyword>
<dbReference type="Proteomes" id="UP001556367">
    <property type="component" value="Unassembled WGS sequence"/>
</dbReference>
<dbReference type="EMBL" id="JASNQZ010000011">
    <property type="protein sequence ID" value="KAL0952146.1"/>
    <property type="molecule type" value="Genomic_DNA"/>
</dbReference>
<organism evidence="1 2">
    <name type="scientific">Hohenbuehelia grisea</name>
    <dbReference type="NCBI Taxonomy" id="104357"/>
    <lineage>
        <taxon>Eukaryota</taxon>
        <taxon>Fungi</taxon>
        <taxon>Dikarya</taxon>
        <taxon>Basidiomycota</taxon>
        <taxon>Agaricomycotina</taxon>
        <taxon>Agaricomycetes</taxon>
        <taxon>Agaricomycetidae</taxon>
        <taxon>Agaricales</taxon>
        <taxon>Pleurotineae</taxon>
        <taxon>Pleurotaceae</taxon>
        <taxon>Hohenbuehelia</taxon>
    </lineage>
</organism>
<reference evidence="2" key="1">
    <citation type="submission" date="2024-06" db="EMBL/GenBank/DDBJ databases">
        <title>Multi-omics analyses provide insights into the biosynthesis of the anticancer antibiotic pleurotin in Hohenbuehelia grisea.</title>
        <authorList>
            <person name="Weaver J.A."/>
            <person name="Alberti F."/>
        </authorList>
    </citation>
    <scope>NUCLEOTIDE SEQUENCE [LARGE SCALE GENOMIC DNA]</scope>
    <source>
        <strain evidence="2">T-177</strain>
    </source>
</reference>
<evidence type="ECO:0000313" key="2">
    <source>
        <dbReference type="Proteomes" id="UP001556367"/>
    </source>
</evidence>
<gene>
    <name evidence="1" type="ORF">HGRIS_008763</name>
</gene>